<keyword evidence="3" id="KW-0560">Oxidoreductase</keyword>
<dbReference type="Pfam" id="PF18132">
    <property type="entry name" value="Tyrosinase_C"/>
    <property type="match status" value="1"/>
</dbReference>
<gene>
    <name evidence="7" type="ORF">OEA41_008546</name>
</gene>
<evidence type="ECO:0000313" key="7">
    <source>
        <dbReference type="EMBL" id="KAK3177217.1"/>
    </source>
</evidence>
<organism evidence="7 8">
    <name type="scientific">Lepraria neglecta</name>
    <dbReference type="NCBI Taxonomy" id="209136"/>
    <lineage>
        <taxon>Eukaryota</taxon>
        <taxon>Fungi</taxon>
        <taxon>Dikarya</taxon>
        <taxon>Ascomycota</taxon>
        <taxon>Pezizomycotina</taxon>
        <taxon>Lecanoromycetes</taxon>
        <taxon>OSLEUM clade</taxon>
        <taxon>Lecanoromycetidae</taxon>
        <taxon>Lecanorales</taxon>
        <taxon>Lecanorineae</taxon>
        <taxon>Stereocaulaceae</taxon>
        <taxon>Lepraria</taxon>
    </lineage>
</organism>
<dbReference type="Pfam" id="PF00264">
    <property type="entry name" value="Tyrosinase"/>
    <property type="match status" value="1"/>
</dbReference>
<name>A0AAD9ZEW0_9LECA</name>
<comment type="caution">
    <text evidence="7">The sequence shown here is derived from an EMBL/GenBank/DDBJ whole genome shotgun (WGS) entry which is preliminary data.</text>
</comment>
<dbReference type="InterPro" id="IPR008922">
    <property type="entry name" value="Di-copper_centre_dom_sf"/>
</dbReference>
<evidence type="ECO:0000256" key="1">
    <source>
        <dbReference type="ARBA" id="ARBA00001973"/>
    </source>
</evidence>
<dbReference type="GO" id="GO:0004497">
    <property type="term" value="F:monooxygenase activity"/>
    <property type="evidence" value="ECO:0007669"/>
    <property type="project" value="UniProtKB-KW"/>
</dbReference>
<dbReference type="PANTHER" id="PTHR11474">
    <property type="entry name" value="TYROSINASE FAMILY MEMBER"/>
    <property type="match status" value="1"/>
</dbReference>
<dbReference type="AlphaFoldDB" id="A0AAD9ZEW0"/>
<feature type="domain" description="Tyrosinase C-terminal" evidence="6">
    <location>
        <begin position="340"/>
        <end position="452"/>
    </location>
</feature>
<dbReference type="Gene3D" id="1.10.1280.10">
    <property type="entry name" value="Di-copper center containing domain from catechol oxidase"/>
    <property type="match status" value="1"/>
</dbReference>
<evidence type="ECO:0008006" key="9">
    <source>
        <dbReference type="Google" id="ProtNLM"/>
    </source>
</evidence>
<sequence length="492" mass="54547">MTVLGHRPYMVLYEQLLWTNAQQIAATYPTAQRSTYQAAATTFRIPYWDWAINSTMPDPVNNPKITVNTPHGALNVVNPLYNYTFHPQPSATDFPPSDSIAQYHSTVRSPNSAGQSRFNVSNQKLQANAQALLVLTYQLIADQSNYAPFSNTGYTDGRDGSYNSLENMHNAIHAFVGNGGHMSDIPYAGFDPIFYLHHAGSKGGFPNVKGSNVDRLFAIWQAIYPDLYTTSEVNAAGTYTISPGTNDTINSPLTPFHSDSYGTLYTSMTARYTRTFGYSYPEVVDWGVNATQLSSNTRANLNKLYNPSGSIATRSLLHKRSNGTGPYAYPIATTKAKVYQYFVNIRVDKSALHRPFFIHFFLGPVPSSPLIWSFAQTLIASHSVLYYTFLTINATTTTYGQLPLNHALQRINSPLDPSCVIQLLKEQLSWRVQLFVDEPVDTAAVTNLKVFVVGREVVEHGVDDKFPVYGPWTILREATNGKVGGLADDEGM</sequence>
<evidence type="ECO:0000256" key="3">
    <source>
        <dbReference type="ARBA" id="ARBA00023002"/>
    </source>
</evidence>
<evidence type="ECO:0000256" key="2">
    <source>
        <dbReference type="ARBA" id="ARBA00022723"/>
    </source>
</evidence>
<reference evidence="7" key="1">
    <citation type="submission" date="2022-11" db="EMBL/GenBank/DDBJ databases">
        <title>Chromosomal genome sequence assembly and mating type (MAT) locus characterization of the leprose asexual lichenized fungus Lepraria neglecta (Nyl.) Erichsen.</title>
        <authorList>
            <person name="Allen J.L."/>
            <person name="Pfeffer B."/>
        </authorList>
    </citation>
    <scope>NUCLEOTIDE SEQUENCE</scope>
    <source>
        <strain evidence="7">Allen 5258</strain>
    </source>
</reference>
<accession>A0AAD9ZEW0</accession>
<keyword evidence="2" id="KW-0479">Metal-binding</keyword>
<dbReference type="SUPFAM" id="SSF48056">
    <property type="entry name" value="Di-copper centre-containing domain"/>
    <property type="match status" value="1"/>
</dbReference>
<feature type="domain" description="Tyrosinase copper-binding" evidence="5">
    <location>
        <begin position="6"/>
        <end position="222"/>
    </location>
</feature>
<keyword evidence="4" id="KW-0503">Monooxygenase</keyword>
<evidence type="ECO:0000259" key="6">
    <source>
        <dbReference type="Pfam" id="PF18132"/>
    </source>
</evidence>
<dbReference type="Proteomes" id="UP001276659">
    <property type="component" value="Unassembled WGS sequence"/>
</dbReference>
<dbReference type="PANTHER" id="PTHR11474:SF32">
    <property type="entry name" value="TYROSINASE"/>
    <property type="match status" value="1"/>
</dbReference>
<dbReference type="InterPro" id="IPR002227">
    <property type="entry name" value="Tyrosinase_Cu-bd"/>
</dbReference>
<dbReference type="InterPro" id="IPR041640">
    <property type="entry name" value="Tyrosinase_C"/>
</dbReference>
<keyword evidence="8" id="KW-1185">Reference proteome</keyword>
<dbReference type="GO" id="GO:0046872">
    <property type="term" value="F:metal ion binding"/>
    <property type="evidence" value="ECO:0007669"/>
    <property type="project" value="UniProtKB-KW"/>
</dbReference>
<dbReference type="InterPro" id="IPR050316">
    <property type="entry name" value="Tyrosinase/Hemocyanin"/>
</dbReference>
<protein>
    <recommendedName>
        <fullName evidence="9">Tyrosinase</fullName>
    </recommendedName>
</protein>
<evidence type="ECO:0000259" key="5">
    <source>
        <dbReference type="Pfam" id="PF00264"/>
    </source>
</evidence>
<dbReference type="EMBL" id="JASNWA010000004">
    <property type="protein sequence ID" value="KAK3177217.1"/>
    <property type="molecule type" value="Genomic_DNA"/>
</dbReference>
<evidence type="ECO:0000313" key="8">
    <source>
        <dbReference type="Proteomes" id="UP001276659"/>
    </source>
</evidence>
<dbReference type="Gene3D" id="2.60.310.20">
    <property type="match status" value="1"/>
</dbReference>
<comment type="cofactor">
    <cofactor evidence="1">
        <name>Cu(2+)</name>
        <dbReference type="ChEBI" id="CHEBI:29036"/>
    </cofactor>
</comment>
<evidence type="ECO:0000256" key="4">
    <source>
        <dbReference type="ARBA" id="ARBA00023033"/>
    </source>
</evidence>
<proteinExistence type="predicted"/>